<dbReference type="AlphaFoldDB" id="A0A2C9UP25"/>
<name>A0A2C9UP25_MANES</name>
<dbReference type="EMBL" id="CM004399">
    <property type="protein sequence ID" value="OAY32809.1"/>
    <property type="molecule type" value="Genomic_DNA"/>
</dbReference>
<organism evidence="3 4">
    <name type="scientific">Manihot esculenta</name>
    <name type="common">Cassava</name>
    <name type="synonym">Jatropha manihot</name>
    <dbReference type="NCBI Taxonomy" id="3983"/>
    <lineage>
        <taxon>Eukaryota</taxon>
        <taxon>Viridiplantae</taxon>
        <taxon>Streptophyta</taxon>
        <taxon>Embryophyta</taxon>
        <taxon>Tracheophyta</taxon>
        <taxon>Spermatophyta</taxon>
        <taxon>Magnoliopsida</taxon>
        <taxon>eudicotyledons</taxon>
        <taxon>Gunneridae</taxon>
        <taxon>Pentapetalae</taxon>
        <taxon>rosids</taxon>
        <taxon>fabids</taxon>
        <taxon>Malpighiales</taxon>
        <taxon>Euphorbiaceae</taxon>
        <taxon>Crotonoideae</taxon>
        <taxon>Manihoteae</taxon>
        <taxon>Manihot</taxon>
    </lineage>
</organism>
<protein>
    <recommendedName>
        <fullName evidence="2">Myb/SANT-like DNA-binding domain-containing protein</fullName>
    </recommendedName>
</protein>
<dbReference type="GO" id="GO:0009651">
    <property type="term" value="P:response to salt stress"/>
    <property type="evidence" value="ECO:0007669"/>
    <property type="project" value="EnsemblPlants"/>
</dbReference>
<feature type="region of interest" description="Disordered" evidence="1">
    <location>
        <begin position="1"/>
        <end position="38"/>
    </location>
</feature>
<feature type="compositionally biased region" description="Acidic residues" evidence="1">
    <location>
        <begin position="217"/>
        <end position="236"/>
    </location>
</feature>
<feature type="compositionally biased region" description="Pro residues" evidence="1">
    <location>
        <begin position="1"/>
        <end position="17"/>
    </location>
</feature>
<dbReference type="GO" id="GO:0005634">
    <property type="term" value="C:nucleus"/>
    <property type="evidence" value="ECO:0007669"/>
    <property type="project" value="EnsemblPlants"/>
</dbReference>
<feature type="domain" description="Myb/SANT-like DNA-binding" evidence="2">
    <location>
        <begin position="39"/>
        <end position="129"/>
    </location>
</feature>
<comment type="caution">
    <text evidence="3">The sequence shown here is derived from an EMBL/GenBank/DDBJ whole genome shotgun (WGS) entry which is preliminary data.</text>
</comment>
<dbReference type="SMART" id="SM00595">
    <property type="entry name" value="MADF"/>
    <property type="match status" value="1"/>
</dbReference>
<feature type="compositionally biased region" description="Acidic residues" evidence="1">
    <location>
        <begin position="149"/>
        <end position="174"/>
    </location>
</feature>
<dbReference type="Gramene" id="Manes.13G047200.1.v8.1">
    <property type="protein sequence ID" value="Manes.13G047200.1.v8.1.CDS.1"/>
    <property type="gene ID" value="Manes.13G047200.v8.1"/>
</dbReference>
<dbReference type="GO" id="GO:0010555">
    <property type="term" value="P:response to mannitol"/>
    <property type="evidence" value="ECO:0007669"/>
    <property type="project" value="EnsemblPlants"/>
</dbReference>
<dbReference type="GO" id="GO:0009755">
    <property type="term" value="P:hormone-mediated signaling pathway"/>
    <property type="evidence" value="ECO:0007669"/>
    <property type="project" value="EnsemblPlants"/>
</dbReference>
<reference evidence="4" key="1">
    <citation type="journal article" date="2016" name="Nat. Biotechnol.">
        <title>Sequencing wild and cultivated cassava and related species reveals extensive interspecific hybridization and genetic diversity.</title>
        <authorList>
            <person name="Bredeson J.V."/>
            <person name="Lyons J.B."/>
            <person name="Prochnik S.E."/>
            <person name="Wu G.A."/>
            <person name="Ha C.M."/>
            <person name="Edsinger-Gonzales E."/>
            <person name="Grimwood J."/>
            <person name="Schmutz J."/>
            <person name="Rabbi I.Y."/>
            <person name="Egesi C."/>
            <person name="Nauluvula P."/>
            <person name="Lebot V."/>
            <person name="Ndunguru J."/>
            <person name="Mkamilo G."/>
            <person name="Bart R.S."/>
            <person name="Setter T.L."/>
            <person name="Gleadow R.M."/>
            <person name="Kulakow P."/>
            <person name="Ferguson M.E."/>
            <person name="Rounsley S."/>
            <person name="Rokhsar D.S."/>
        </authorList>
    </citation>
    <scope>NUCLEOTIDE SEQUENCE [LARGE SCALE GENOMIC DNA]</scope>
    <source>
        <strain evidence="4">cv. AM560-2</strain>
    </source>
</reference>
<proteinExistence type="predicted"/>
<dbReference type="InterPro" id="IPR044823">
    <property type="entry name" value="ASIL1/2-like"/>
</dbReference>
<dbReference type="SMR" id="A0A2C9UP25"/>
<accession>A0A2C9UP25</accession>
<evidence type="ECO:0000259" key="2">
    <source>
        <dbReference type="Pfam" id="PF13837"/>
    </source>
</evidence>
<keyword evidence="4" id="KW-1185">Reference proteome</keyword>
<dbReference type="OMA" id="WRMEMEN"/>
<sequence>MSTPSPSPSPSPPPPSEPLSQSPPSNPRPLSTKKPHPVPWTHQETIHLIQSYQEKWYSLKRGQLKASQWEEVAVTVAARCGYDYSHPAKTVIQCRHKMEKLRKRFREEKRRISITGVCSWQYFDLMESLERGPMPISARPLALVPPNDNVDEDDEDFEEEAEVEDAEEEEEEEDYGHRSKSRSINYILRKPTIVNRFAGSDSGFLRDTMNKRKREEMVEDENDDDGDDDDDNGEEEGERRKGVELGLAEEIRAFAQRIVGMERKKMEMMKETEKWRMEMENRRMEMILDSQRKIVSMISDAFDSQEDLQMEQEF</sequence>
<dbReference type="FunFam" id="1.10.10.60:FF:000152">
    <property type="entry name" value="Trihelix transcription factor ASIL2"/>
    <property type="match status" value="1"/>
</dbReference>
<dbReference type="STRING" id="3983.A0A2C9UP25"/>
<feature type="region of interest" description="Disordered" evidence="1">
    <location>
        <begin position="199"/>
        <end position="244"/>
    </location>
</feature>
<dbReference type="OrthoDB" id="1901794at2759"/>
<dbReference type="PANTHER" id="PTHR31307:SF3">
    <property type="entry name" value="HOMEODOMAIN-LIKE SUPERFAMILY PROTEIN"/>
    <property type="match status" value="1"/>
</dbReference>
<dbReference type="Proteomes" id="UP000091857">
    <property type="component" value="Chromosome 13"/>
</dbReference>
<dbReference type="InterPro" id="IPR044822">
    <property type="entry name" value="Myb_DNA-bind_4"/>
</dbReference>
<gene>
    <name evidence="3" type="ORF">MANES_13G047200v8</name>
</gene>
<dbReference type="Pfam" id="PF13837">
    <property type="entry name" value="Myb_DNA-bind_4"/>
    <property type="match status" value="1"/>
</dbReference>
<dbReference type="Gene3D" id="1.10.10.60">
    <property type="entry name" value="Homeodomain-like"/>
    <property type="match status" value="1"/>
</dbReference>
<dbReference type="PANTHER" id="PTHR31307">
    <property type="entry name" value="TRIHELIX TRANSCRIPTION FACTOR ASIL2"/>
    <property type="match status" value="1"/>
</dbReference>
<feature type="region of interest" description="Disordered" evidence="1">
    <location>
        <begin position="142"/>
        <end position="180"/>
    </location>
</feature>
<evidence type="ECO:0000313" key="4">
    <source>
        <dbReference type="Proteomes" id="UP000091857"/>
    </source>
</evidence>
<evidence type="ECO:0000256" key="1">
    <source>
        <dbReference type="SAM" id="MobiDB-lite"/>
    </source>
</evidence>
<evidence type="ECO:0000313" key="3">
    <source>
        <dbReference type="EMBL" id="OAY32809.1"/>
    </source>
</evidence>